<keyword evidence="3" id="KW-1185">Reference proteome</keyword>
<comment type="caution">
    <text evidence="2">The sequence shown here is derived from an EMBL/GenBank/DDBJ whole genome shotgun (WGS) entry which is preliminary data.</text>
</comment>
<dbReference type="AlphaFoldDB" id="A0A926UQ73"/>
<feature type="region of interest" description="Disordered" evidence="1">
    <location>
        <begin position="22"/>
        <end position="50"/>
    </location>
</feature>
<sequence>MRTTLVTISIVTNAMMVGGTGTNAIAQSVPSSSEPQPRRPRGQKPWIPRDPECPQIAKGQPVLTALTPLLDRYDQDDIGDTITLAQNPTFYFYSPYTTGKYRFRLLASSKAEVAIYSQIINTSDRTGIFAVSLPILPIQQEQRYFWELEYVCSPKPNASRQTLYGYLYRLKLPAAQSLELSRAKTTSDRLAFYQKYGIWSELLTEIVQTMPTSQSIWQKVLDAQGLEAISQQPLLLFP</sequence>
<proteinExistence type="predicted"/>
<dbReference type="Pfam" id="PF06051">
    <property type="entry name" value="DUF928"/>
    <property type="match status" value="1"/>
</dbReference>
<evidence type="ECO:0000313" key="2">
    <source>
        <dbReference type="EMBL" id="MBD2148808.1"/>
    </source>
</evidence>
<dbReference type="RefSeq" id="WP_206754438.1">
    <property type="nucleotide sequence ID" value="NZ_JACJPY010000003.1"/>
</dbReference>
<accession>A0A926UQ73</accession>
<dbReference type="InterPro" id="IPR010328">
    <property type="entry name" value="DUF928"/>
</dbReference>
<protein>
    <submittedName>
        <fullName evidence="2">DUF928 domain-containing protein</fullName>
    </submittedName>
</protein>
<evidence type="ECO:0000256" key="1">
    <source>
        <dbReference type="SAM" id="MobiDB-lite"/>
    </source>
</evidence>
<name>A0A926UQ73_9CYAN</name>
<reference evidence="2" key="2">
    <citation type="submission" date="2020-08" db="EMBL/GenBank/DDBJ databases">
        <authorList>
            <person name="Chen M."/>
            <person name="Teng W."/>
            <person name="Zhao L."/>
            <person name="Hu C."/>
            <person name="Zhou Y."/>
            <person name="Han B."/>
            <person name="Song L."/>
            <person name="Shu W."/>
        </authorList>
    </citation>
    <scope>NUCLEOTIDE SEQUENCE</scope>
    <source>
        <strain evidence="2">FACHB-1277</strain>
    </source>
</reference>
<dbReference type="EMBL" id="JACJPY010000003">
    <property type="protein sequence ID" value="MBD2148808.1"/>
    <property type="molecule type" value="Genomic_DNA"/>
</dbReference>
<evidence type="ECO:0000313" key="3">
    <source>
        <dbReference type="Proteomes" id="UP000631421"/>
    </source>
</evidence>
<organism evidence="2 3">
    <name type="scientific">Pseudanabaena cinerea FACHB-1277</name>
    <dbReference type="NCBI Taxonomy" id="2949581"/>
    <lineage>
        <taxon>Bacteria</taxon>
        <taxon>Bacillati</taxon>
        <taxon>Cyanobacteriota</taxon>
        <taxon>Cyanophyceae</taxon>
        <taxon>Pseudanabaenales</taxon>
        <taxon>Pseudanabaenaceae</taxon>
        <taxon>Pseudanabaena</taxon>
        <taxon>Pseudanabaena cinerea</taxon>
    </lineage>
</organism>
<reference evidence="2" key="1">
    <citation type="journal article" date="2015" name="ISME J.">
        <title>Draft Genome Sequence of Streptomyces incarnatus NRRL8089, which Produces the Nucleoside Antibiotic Sinefungin.</title>
        <authorList>
            <person name="Oshima K."/>
            <person name="Hattori M."/>
            <person name="Shimizu H."/>
            <person name="Fukuda K."/>
            <person name="Nemoto M."/>
            <person name="Inagaki K."/>
            <person name="Tamura T."/>
        </authorList>
    </citation>
    <scope>NUCLEOTIDE SEQUENCE</scope>
    <source>
        <strain evidence="2">FACHB-1277</strain>
    </source>
</reference>
<dbReference type="Proteomes" id="UP000631421">
    <property type="component" value="Unassembled WGS sequence"/>
</dbReference>
<gene>
    <name evidence="2" type="ORF">H6F44_01505</name>
</gene>